<sequence>MKEMIAAEVRLRPHIWMTRHEDYRNNFKKTRAFQEIAEKVALETVNEMDGQVCATTWASLRKYYNTHAKERICTGDGVDTKPCHPWKFSKDIEFLKESQEAITMPRVLMGNGTRENYAHQRDSVDIEAR</sequence>
<name>A0AA39LNW1_9BILA</name>
<gene>
    <name evidence="2" type="ORF">QR680_017374</name>
</gene>
<reference evidence="2" key="1">
    <citation type="submission" date="2023-06" db="EMBL/GenBank/DDBJ databases">
        <title>Genomic analysis of the entomopathogenic nematode Steinernema hermaphroditum.</title>
        <authorList>
            <person name="Schwarz E.M."/>
            <person name="Heppert J.K."/>
            <person name="Baniya A."/>
            <person name="Schwartz H.T."/>
            <person name="Tan C.-H."/>
            <person name="Antoshechkin I."/>
            <person name="Sternberg P.W."/>
            <person name="Goodrich-Blair H."/>
            <person name="Dillman A.R."/>
        </authorList>
    </citation>
    <scope>NUCLEOTIDE SEQUENCE</scope>
    <source>
        <strain evidence="2">PS9179</strain>
        <tissue evidence="2">Whole animal</tissue>
    </source>
</reference>
<dbReference type="SMART" id="SM00595">
    <property type="entry name" value="MADF"/>
    <property type="match status" value="1"/>
</dbReference>
<evidence type="ECO:0000313" key="3">
    <source>
        <dbReference type="Proteomes" id="UP001175271"/>
    </source>
</evidence>
<comment type="caution">
    <text evidence="2">The sequence shown here is derived from an EMBL/GenBank/DDBJ whole genome shotgun (WGS) entry which is preliminary data.</text>
</comment>
<dbReference type="GO" id="GO:0005667">
    <property type="term" value="C:transcription regulator complex"/>
    <property type="evidence" value="ECO:0007669"/>
    <property type="project" value="TreeGrafter"/>
</dbReference>
<dbReference type="InterPro" id="IPR006578">
    <property type="entry name" value="MADF-dom"/>
</dbReference>
<evidence type="ECO:0000313" key="2">
    <source>
        <dbReference type="EMBL" id="KAK0404267.1"/>
    </source>
</evidence>
<dbReference type="PANTHER" id="PTHR12243:SF67">
    <property type="entry name" value="COREPRESSOR OF PANGOLIN, ISOFORM A-RELATED"/>
    <property type="match status" value="1"/>
</dbReference>
<accession>A0AA39LNW1</accession>
<dbReference type="Pfam" id="PF10545">
    <property type="entry name" value="MADF_DNA_bdg"/>
    <property type="match status" value="1"/>
</dbReference>
<dbReference type="GO" id="GO:0006357">
    <property type="term" value="P:regulation of transcription by RNA polymerase II"/>
    <property type="evidence" value="ECO:0007669"/>
    <property type="project" value="TreeGrafter"/>
</dbReference>
<dbReference type="PROSITE" id="PS51029">
    <property type="entry name" value="MADF"/>
    <property type="match status" value="1"/>
</dbReference>
<protein>
    <recommendedName>
        <fullName evidence="1">MADF domain-containing protein</fullName>
    </recommendedName>
</protein>
<dbReference type="GO" id="GO:0005634">
    <property type="term" value="C:nucleus"/>
    <property type="evidence" value="ECO:0007669"/>
    <property type="project" value="TreeGrafter"/>
</dbReference>
<dbReference type="EMBL" id="JAUCMV010000004">
    <property type="protein sequence ID" value="KAK0404267.1"/>
    <property type="molecule type" value="Genomic_DNA"/>
</dbReference>
<feature type="domain" description="MADF" evidence="1">
    <location>
        <begin position="4"/>
        <end position="100"/>
    </location>
</feature>
<organism evidence="2 3">
    <name type="scientific">Steinernema hermaphroditum</name>
    <dbReference type="NCBI Taxonomy" id="289476"/>
    <lineage>
        <taxon>Eukaryota</taxon>
        <taxon>Metazoa</taxon>
        <taxon>Ecdysozoa</taxon>
        <taxon>Nematoda</taxon>
        <taxon>Chromadorea</taxon>
        <taxon>Rhabditida</taxon>
        <taxon>Tylenchina</taxon>
        <taxon>Panagrolaimomorpha</taxon>
        <taxon>Strongyloidoidea</taxon>
        <taxon>Steinernematidae</taxon>
        <taxon>Steinernema</taxon>
    </lineage>
</organism>
<dbReference type="AlphaFoldDB" id="A0AA39LNW1"/>
<dbReference type="InterPro" id="IPR039353">
    <property type="entry name" value="TF_Adf1"/>
</dbReference>
<dbReference type="PANTHER" id="PTHR12243">
    <property type="entry name" value="MADF DOMAIN TRANSCRIPTION FACTOR"/>
    <property type="match status" value="1"/>
</dbReference>
<dbReference type="Proteomes" id="UP001175271">
    <property type="component" value="Unassembled WGS sequence"/>
</dbReference>
<proteinExistence type="predicted"/>
<evidence type="ECO:0000259" key="1">
    <source>
        <dbReference type="PROSITE" id="PS51029"/>
    </source>
</evidence>
<keyword evidence="3" id="KW-1185">Reference proteome</keyword>